<proteinExistence type="predicted"/>
<dbReference type="VEuPathDB" id="PlasmoDB:PRELSG_0921800"/>
<keyword evidence="4" id="KW-1185">Reference proteome</keyword>
<reference evidence="3 4" key="1">
    <citation type="submission" date="2015-04" db="EMBL/GenBank/DDBJ databases">
        <authorList>
            <consortium name="Pathogen Informatics"/>
        </authorList>
    </citation>
    <scope>NUCLEOTIDE SEQUENCE [LARGE SCALE GENOMIC DNA]</scope>
    <source>
        <strain evidence="3 4">SGS1</strain>
    </source>
</reference>
<name>A0A1J1H5D5_PLARL</name>
<dbReference type="RefSeq" id="XP_028533123.1">
    <property type="nucleotide sequence ID" value="XM_028676655.1"/>
</dbReference>
<evidence type="ECO:0000256" key="1">
    <source>
        <dbReference type="SAM" id="Coils"/>
    </source>
</evidence>
<evidence type="ECO:0000256" key="2">
    <source>
        <dbReference type="SAM" id="MobiDB-lite"/>
    </source>
</evidence>
<dbReference type="GeneID" id="39736230"/>
<feature type="coiled-coil region" evidence="1">
    <location>
        <begin position="93"/>
        <end position="120"/>
    </location>
</feature>
<organism evidence="3 4">
    <name type="scientific">Plasmodium relictum</name>
    <dbReference type="NCBI Taxonomy" id="85471"/>
    <lineage>
        <taxon>Eukaryota</taxon>
        <taxon>Sar</taxon>
        <taxon>Alveolata</taxon>
        <taxon>Apicomplexa</taxon>
        <taxon>Aconoidasida</taxon>
        <taxon>Haemosporida</taxon>
        <taxon>Plasmodiidae</taxon>
        <taxon>Plasmodium</taxon>
        <taxon>Plasmodium (Haemamoeba)</taxon>
    </lineage>
</organism>
<feature type="region of interest" description="Disordered" evidence="2">
    <location>
        <begin position="1"/>
        <end position="21"/>
    </location>
</feature>
<protein>
    <submittedName>
        <fullName evidence="3">Uncharacterized protein</fullName>
    </submittedName>
</protein>
<dbReference type="AlphaFoldDB" id="A0A1J1H5D5"/>
<evidence type="ECO:0000313" key="4">
    <source>
        <dbReference type="Proteomes" id="UP000220158"/>
    </source>
</evidence>
<accession>A0A1J1H5D5</accession>
<dbReference type="EMBL" id="LN835304">
    <property type="protein sequence ID" value="CRH00118.1"/>
    <property type="molecule type" value="Genomic_DNA"/>
</dbReference>
<gene>
    <name evidence="3" type="ORF">PRELSG_0921800</name>
</gene>
<feature type="compositionally biased region" description="Basic residues" evidence="2">
    <location>
        <begin position="1"/>
        <end position="12"/>
    </location>
</feature>
<evidence type="ECO:0000313" key="3">
    <source>
        <dbReference type="EMBL" id="CRH00118.1"/>
    </source>
</evidence>
<dbReference type="KEGG" id="prel:PRELSG_0921800"/>
<keyword evidence="1" id="KW-0175">Coiled coil</keyword>
<sequence length="132" mass="15538">MKKKEKKRKERKIKKESNDFKIDEKKGKNENECFINKNKIVELCNSKINEDGDSENSECIIFNLSLKNIDNNNNAHNKDSFQNFLENIKLISAEEKKNLYKNLEDNLVNKNKSVENLIQESIPNNENTYIKD</sequence>
<dbReference type="Proteomes" id="UP000220158">
    <property type="component" value="Chromosome 9"/>
</dbReference>